<dbReference type="SUPFAM" id="SSF49785">
    <property type="entry name" value="Galactose-binding domain-like"/>
    <property type="match status" value="1"/>
</dbReference>
<dbReference type="Proteomes" id="UP000185003">
    <property type="component" value="Unassembled WGS sequence"/>
</dbReference>
<proteinExistence type="predicted"/>
<evidence type="ECO:0008006" key="4">
    <source>
        <dbReference type="Google" id="ProtNLM"/>
    </source>
</evidence>
<evidence type="ECO:0000313" key="2">
    <source>
        <dbReference type="EMBL" id="SIO52401.1"/>
    </source>
</evidence>
<dbReference type="STRING" id="536979.SAMN04488055_5224"/>
<sequence>MKRIHLLLLTLFLLEAATAQVKWPEITRSAKPWTRWWWQGSAVDKAGLTAAMVQYEKAGLGGLEITPVYGVKGKEQQFIPFLTPGWMEMLQHTLQEAKRLNLGIDMATGTGWPFGGPWVTDKDASKYFAFKKYVLKPGSELPEPVTYMQQPIIRSANPLQKDLVLKEPVTANKDLQALALDQVRYAKPLPLISLVAYDDNGQITDITNKVDAQGKLNWSPSRLTTVYALFQGWHGKMVERAAPGGEGFAIDHFSSSALDHYLGHFDKAFAGYDLTTLRSFFNDSYEVDDARGEANWTPDLFEAFQKKRGYDLRSQLPALLAKDSSKQHLMVLYDYRMTISDLLLEQFTRPWHQWARSKGKLIRNQSHGSPANILDLYDAIDIPETEGTDILRFKFATSAAHVSGKPLASAEAATWLNEHFQSSLGDVKQAIDKYFVGGVNHIFYHGTNYSPQQEVWPGWLFYAAVHFTPANPFWKDFAALNSYVARCQSFLQSGKSDNDVLLYFPFHDRNSQPARELLHHFDGMEGFHGSKFEAAAKEMLEGGYSFDLISDLQLQKAQVLNGKIHTAGGQYQTILLAGVKYLPLETIDKLIALVKAGATVLLYERLPQDVPGYFQMERREAAFKEKIKELSSAKNVFLDTSLTELMKAAQVRQEIFKHLQFVRRAYNNGHYYFISNTGKEPLADYITFSSKATHAALFDPMLGRKGVAGTKVTADGRLQVYVNLEPGESCIIQTGTFTGESFPYTVPSGETKGVLGKWQLQFPQGVPASTGLISWTNIPGKEYFSGTAQYRLRFKRPAGKAAAWELNLGRVEESAELFLNGKRLATLIGPVYKLVIPAAALKAENELRIAVTNSMANRIIDLDKRGVEWKKFYNINMPARLPANRGADGLFTAAGWIPKASGLLGPVTLTPLHYIRR</sequence>
<protein>
    <recommendedName>
        <fullName evidence="4">Alpha-L-rhamnosidase</fullName>
    </recommendedName>
</protein>
<dbReference type="PANTHER" id="PTHR36848:SF2">
    <property type="entry name" value="SECRETED PROTEIN"/>
    <property type="match status" value="1"/>
</dbReference>
<evidence type="ECO:0000313" key="3">
    <source>
        <dbReference type="Proteomes" id="UP000185003"/>
    </source>
</evidence>
<dbReference type="RefSeq" id="WP_234979809.1">
    <property type="nucleotide sequence ID" value="NZ_FSRA01000002.1"/>
</dbReference>
<accession>A0A1N6K778</accession>
<feature type="chain" id="PRO_5013291980" description="Alpha-L-rhamnosidase" evidence="1">
    <location>
        <begin position="22"/>
        <end position="917"/>
    </location>
</feature>
<evidence type="ECO:0000256" key="1">
    <source>
        <dbReference type="SAM" id="SignalP"/>
    </source>
</evidence>
<dbReference type="Pfam" id="PF17132">
    <property type="entry name" value="Glyco_hydro_106"/>
    <property type="match status" value="2"/>
</dbReference>
<dbReference type="Gene3D" id="2.60.120.260">
    <property type="entry name" value="Galactose-binding domain-like"/>
    <property type="match status" value="1"/>
</dbReference>
<dbReference type="InterPro" id="IPR053161">
    <property type="entry name" value="Ulvan_degrading_GH"/>
</dbReference>
<feature type="signal peptide" evidence="1">
    <location>
        <begin position="1"/>
        <end position="21"/>
    </location>
</feature>
<dbReference type="NCBIfam" id="NF045579">
    <property type="entry name" value="rhamnoside_JR"/>
    <property type="match status" value="1"/>
</dbReference>
<dbReference type="PANTHER" id="PTHR36848">
    <property type="entry name" value="DNA-BINDING PROTEIN (PUTATIVE SECRETED PROTEIN)-RELATED"/>
    <property type="match status" value="1"/>
</dbReference>
<keyword evidence="1" id="KW-0732">Signal</keyword>
<dbReference type="EMBL" id="FSRA01000002">
    <property type="protein sequence ID" value="SIO52401.1"/>
    <property type="molecule type" value="Genomic_DNA"/>
</dbReference>
<dbReference type="InterPro" id="IPR008979">
    <property type="entry name" value="Galactose-bd-like_sf"/>
</dbReference>
<name>A0A1N6K778_9BACT</name>
<keyword evidence="3" id="KW-1185">Reference proteome</keyword>
<reference evidence="2 3" key="1">
    <citation type="submission" date="2016-11" db="EMBL/GenBank/DDBJ databases">
        <authorList>
            <person name="Jaros S."/>
            <person name="Januszkiewicz K."/>
            <person name="Wedrychowicz H."/>
        </authorList>
    </citation>
    <scope>NUCLEOTIDE SEQUENCE [LARGE SCALE GENOMIC DNA]</scope>
    <source>
        <strain evidence="2 3">DSM 24787</strain>
    </source>
</reference>
<gene>
    <name evidence="2" type="ORF">SAMN04488055_5224</name>
</gene>
<organism evidence="2 3">
    <name type="scientific">Chitinophaga niabensis</name>
    <dbReference type="NCBI Taxonomy" id="536979"/>
    <lineage>
        <taxon>Bacteria</taxon>
        <taxon>Pseudomonadati</taxon>
        <taxon>Bacteroidota</taxon>
        <taxon>Chitinophagia</taxon>
        <taxon>Chitinophagales</taxon>
        <taxon>Chitinophagaceae</taxon>
        <taxon>Chitinophaga</taxon>
    </lineage>
</organism>
<dbReference type="AlphaFoldDB" id="A0A1N6K778"/>